<protein>
    <submittedName>
        <fullName evidence="1">Uncharacterized protein</fullName>
    </submittedName>
</protein>
<name>A0A5M3MQA2_CONPW</name>
<evidence type="ECO:0000313" key="1">
    <source>
        <dbReference type="EMBL" id="EIW81352.1"/>
    </source>
</evidence>
<dbReference type="RefSeq" id="XP_007768718.1">
    <property type="nucleotide sequence ID" value="XM_007770528.1"/>
</dbReference>
<keyword evidence="2" id="KW-1185">Reference proteome</keyword>
<dbReference type="KEGG" id="cput:CONPUDRAFT_82338"/>
<gene>
    <name evidence="1" type="ORF">CONPUDRAFT_82338</name>
</gene>
<comment type="caution">
    <text evidence="1">The sequence shown here is derived from an EMBL/GenBank/DDBJ whole genome shotgun (WGS) entry which is preliminary data.</text>
</comment>
<dbReference type="Proteomes" id="UP000053558">
    <property type="component" value="Unassembled WGS sequence"/>
</dbReference>
<proteinExistence type="predicted"/>
<dbReference type="AlphaFoldDB" id="A0A5M3MQA2"/>
<dbReference type="GeneID" id="19210407"/>
<reference evidence="2" key="1">
    <citation type="journal article" date="2012" name="Science">
        <title>The Paleozoic origin of enzymatic lignin decomposition reconstructed from 31 fungal genomes.</title>
        <authorList>
            <person name="Floudas D."/>
            <person name="Binder M."/>
            <person name="Riley R."/>
            <person name="Barry K."/>
            <person name="Blanchette R.A."/>
            <person name="Henrissat B."/>
            <person name="Martinez A.T."/>
            <person name="Otillar R."/>
            <person name="Spatafora J.W."/>
            <person name="Yadav J.S."/>
            <person name="Aerts A."/>
            <person name="Benoit I."/>
            <person name="Boyd A."/>
            <person name="Carlson A."/>
            <person name="Copeland A."/>
            <person name="Coutinho P.M."/>
            <person name="de Vries R.P."/>
            <person name="Ferreira P."/>
            <person name="Findley K."/>
            <person name="Foster B."/>
            <person name="Gaskell J."/>
            <person name="Glotzer D."/>
            <person name="Gorecki P."/>
            <person name="Heitman J."/>
            <person name="Hesse C."/>
            <person name="Hori C."/>
            <person name="Igarashi K."/>
            <person name="Jurgens J.A."/>
            <person name="Kallen N."/>
            <person name="Kersten P."/>
            <person name="Kohler A."/>
            <person name="Kuees U."/>
            <person name="Kumar T.K.A."/>
            <person name="Kuo A."/>
            <person name="LaButti K."/>
            <person name="Larrondo L.F."/>
            <person name="Lindquist E."/>
            <person name="Ling A."/>
            <person name="Lombard V."/>
            <person name="Lucas S."/>
            <person name="Lundell T."/>
            <person name="Martin R."/>
            <person name="McLaughlin D.J."/>
            <person name="Morgenstern I."/>
            <person name="Morin E."/>
            <person name="Murat C."/>
            <person name="Nagy L.G."/>
            <person name="Nolan M."/>
            <person name="Ohm R.A."/>
            <person name="Patyshakuliyeva A."/>
            <person name="Rokas A."/>
            <person name="Ruiz-Duenas F.J."/>
            <person name="Sabat G."/>
            <person name="Salamov A."/>
            <person name="Samejima M."/>
            <person name="Schmutz J."/>
            <person name="Slot J.C."/>
            <person name="St John F."/>
            <person name="Stenlid J."/>
            <person name="Sun H."/>
            <person name="Sun S."/>
            <person name="Syed K."/>
            <person name="Tsang A."/>
            <person name="Wiebenga A."/>
            <person name="Young D."/>
            <person name="Pisabarro A."/>
            <person name="Eastwood D.C."/>
            <person name="Martin F."/>
            <person name="Cullen D."/>
            <person name="Grigoriev I.V."/>
            <person name="Hibbett D.S."/>
        </authorList>
    </citation>
    <scope>NUCLEOTIDE SEQUENCE [LARGE SCALE GENOMIC DNA]</scope>
    <source>
        <strain evidence="2">RWD-64-598 SS2</strain>
    </source>
</reference>
<evidence type="ECO:0000313" key="2">
    <source>
        <dbReference type="Proteomes" id="UP000053558"/>
    </source>
</evidence>
<dbReference type="EMBL" id="JH711578">
    <property type="protein sequence ID" value="EIW81352.1"/>
    <property type="molecule type" value="Genomic_DNA"/>
</dbReference>
<sequence>MKIRCASITSIQIALIDYTNVKGTGLVIFRGAHRKGCWESMSVGVRHGKVELTRTSIQEHLLDASDDADFTQRWIEANLTIP</sequence>
<organism evidence="1 2">
    <name type="scientific">Coniophora puteana (strain RWD-64-598)</name>
    <name type="common">Brown rot fungus</name>
    <dbReference type="NCBI Taxonomy" id="741705"/>
    <lineage>
        <taxon>Eukaryota</taxon>
        <taxon>Fungi</taxon>
        <taxon>Dikarya</taxon>
        <taxon>Basidiomycota</taxon>
        <taxon>Agaricomycotina</taxon>
        <taxon>Agaricomycetes</taxon>
        <taxon>Agaricomycetidae</taxon>
        <taxon>Boletales</taxon>
        <taxon>Coniophorineae</taxon>
        <taxon>Coniophoraceae</taxon>
        <taxon>Coniophora</taxon>
    </lineage>
</organism>
<accession>A0A5M3MQA2</accession>